<dbReference type="PROSITE" id="PS51257">
    <property type="entry name" value="PROKAR_LIPOPROTEIN"/>
    <property type="match status" value="1"/>
</dbReference>
<dbReference type="EMBL" id="QOWE01000004">
    <property type="protein sequence ID" value="RCR70516.1"/>
    <property type="molecule type" value="Genomic_DNA"/>
</dbReference>
<dbReference type="AlphaFoldDB" id="A0A368JUA7"/>
<proteinExistence type="predicted"/>
<dbReference type="RefSeq" id="WP_114405085.1">
    <property type="nucleotide sequence ID" value="NZ_QOWE01000004.1"/>
</dbReference>
<keyword evidence="12" id="KW-1185">Reference proteome</keyword>
<feature type="binding site" description="covalent" evidence="8">
    <location>
        <position position="88"/>
    </location>
    <ligand>
        <name>heme c</name>
        <dbReference type="ChEBI" id="CHEBI:61717"/>
        <label>1</label>
    </ligand>
</feature>
<comment type="subcellular location">
    <subcellularLocation>
        <location evidence="1">Periplasm</location>
    </subcellularLocation>
</comment>
<dbReference type="PROSITE" id="PS51007">
    <property type="entry name" value="CYTC"/>
    <property type="match status" value="1"/>
</dbReference>
<evidence type="ECO:0000256" key="8">
    <source>
        <dbReference type="PIRSR" id="PIRSR000294-1"/>
    </source>
</evidence>
<dbReference type="Gene3D" id="1.10.760.10">
    <property type="entry name" value="Cytochrome c-like domain"/>
    <property type="match status" value="2"/>
</dbReference>
<dbReference type="PANTHER" id="PTHR30600:SF10">
    <property type="entry name" value="BLL6722 PROTEIN"/>
    <property type="match status" value="1"/>
</dbReference>
<reference evidence="11 12" key="1">
    <citation type="submission" date="2018-07" db="EMBL/GenBank/DDBJ databases">
        <title>Genome analysis of Larkinella rosea.</title>
        <authorList>
            <person name="Zhou Z."/>
            <person name="Wang G."/>
        </authorList>
    </citation>
    <scope>NUCLEOTIDE SEQUENCE [LARGE SCALE GENOMIC DNA]</scope>
    <source>
        <strain evidence="12">zzj9</strain>
    </source>
</reference>
<dbReference type="GO" id="GO:0046872">
    <property type="term" value="F:metal ion binding"/>
    <property type="evidence" value="ECO:0007669"/>
    <property type="project" value="UniProtKB-KW"/>
</dbReference>
<keyword evidence="7 9" id="KW-0408">Iron</keyword>
<comment type="cofactor">
    <cofactor evidence="8">
        <name>heme</name>
        <dbReference type="ChEBI" id="CHEBI:30413"/>
    </cofactor>
    <text evidence="8">Binds 2 heme groups.</text>
</comment>
<evidence type="ECO:0000256" key="4">
    <source>
        <dbReference type="ARBA" id="ARBA00022729"/>
    </source>
</evidence>
<dbReference type="GO" id="GO:0009055">
    <property type="term" value="F:electron transfer activity"/>
    <property type="evidence" value="ECO:0007669"/>
    <property type="project" value="InterPro"/>
</dbReference>
<feature type="binding site" description="covalent" evidence="8">
    <location>
        <position position="268"/>
    </location>
    <ligand>
        <name>heme c</name>
        <dbReference type="ChEBI" id="CHEBI:61717"/>
        <label>2</label>
    </ligand>
</feature>
<dbReference type="GO" id="GO:0042597">
    <property type="term" value="C:periplasmic space"/>
    <property type="evidence" value="ECO:0007669"/>
    <property type="project" value="UniProtKB-SubCell"/>
</dbReference>
<dbReference type="GO" id="GO:0020037">
    <property type="term" value="F:heme binding"/>
    <property type="evidence" value="ECO:0007669"/>
    <property type="project" value="InterPro"/>
</dbReference>
<evidence type="ECO:0000256" key="2">
    <source>
        <dbReference type="ARBA" id="ARBA00022617"/>
    </source>
</evidence>
<feature type="binding site" description="axial binding residue" evidence="9">
    <location>
        <position position="89"/>
    </location>
    <ligand>
        <name>heme c</name>
        <dbReference type="ChEBI" id="CHEBI:61717"/>
        <label>1</label>
    </ligand>
    <ligandPart>
        <name>Fe</name>
        <dbReference type="ChEBI" id="CHEBI:18248"/>
    </ligandPart>
</feature>
<feature type="binding site" description="covalent" evidence="8">
    <location>
        <position position="265"/>
    </location>
    <ligand>
        <name>heme c</name>
        <dbReference type="ChEBI" id="CHEBI:61717"/>
        <label>2</label>
    </ligand>
</feature>
<dbReference type="InterPro" id="IPR009056">
    <property type="entry name" value="Cyt_c-like_dom"/>
</dbReference>
<dbReference type="InterPro" id="IPR004852">
    <property type="entry name" value="Di-haem_cyt_c_peroxidsae"/>
</dbReference>
<dbReference type="InterPro" id="IPR051395">
    <property type="entry name" value="Cytochrome_c_Peroxidase/MauG"/>
</dbReference>
<evidence type="ECO:0000256" key="3">
    <source>
        <dbReference type="ARBA" id="ARBA00022723"/>
    </source>
</evidence>
<organism evidence="11 12">
    <name type="scientific">Larkinella punicea</name>
    <dbReference type="NCBI Taxonomy" id="2315727"/>
    <lineage>
        <taxon>Bacteria</taxon>
        <taxon>Pseudomonadati</taxon>
        <taxon>Bacteroidota</taxon>
        <taxon>Cytophagia</taxon>
        <taxon>Cytophagales</taxon>
        <taxon>Spirosomataceae</taxon>
        <taxon>Larkinella</taxon>
    </lineage>
</organism>
<sequence>MKCCFFNEFPGPILSVLLFVMVSCGRNQDAEQKREKKISESIAVLGALPKSVTDPPDNPTNAKKVELGRFLFYDPVLSGNRDVACATCHQPEFNYAEFLETSIGVNGTGSDSKRQFRLPNTIPFVKRNSQSVLNTAFNGIQNQVDYDPRLAPMFWDLRAKSLEEQALLPIKTLEEMRGHSFAEEAVLDEIIARIRRIPEYQTLFSEAFSGEANPVHAKNMAKAIAAYERTLVANNSRFDQYMRGDSNALSLSEKDGLNLFLRTGCAKCHNGPMLSDFKLHTLGVPDTQNRKESDTGINNDYAFRTPTLRNLRYTAPYMHSGKFVTLEHVLQFYEDISGGKILNPHVSASQMDPLATQMNVNFRDISGIVEFLNTLNDDTFDKTVLTRVPSGLKVKGNMD</sequence>
<evidence type="ECO:0000256" key="9">
    <source>
        <dbReference type="PIRSR" id="PIRSR000294-2"/>
    </source>
</evidence>
<dbReference type="PANTHER" id="PTHR30600">
    <property type="entry name" value="CYTOCHROME C PEROXIDASE-RELATED"/>
    <property type="match status" value="1"/>
</dbReference>
<evidence type="ECO:0000313" key="11">
    <source>
        <dbReference type="EMBL" id="RCR70516.1"/>
    </source>
</evidence>
<accession>A0A368JUA7</accession>
<evidence type="ECO:0000256" key="6">
    <source>
        <dbReference type="ARBA" id="ARBA00023002"/>
    </source>
</evidence>
<comment type="PTM">
    <text evidence="8">Binds 2 heme groups per subunit.</text>
</comment>
<dbReference type="InterPro" id="IPR026259">
    <property type="entry name" value="MauG/Cytc_peroxidase"/>
</dbReference>
<keyword evidence="3 9" id="KW-0479">Metal-binding</keyword>
<keyword evidence="6" id="KW-0560">Oxidoreductase</keyword>
<keyword evidence="4" id="KW-0732">Signal</keyword>
<name>A0A368JUA7_9BACT</name>
<evidence type="ECO:0000256" key="7">
    <source>
        <dbReference type="ARBA" id="ARBA00023004"/>
    </source>
</evidence>
<feature type="domain" description="Cytochrome c" evidence="10">
    <location>
        <begin position="251"/>
        <end position="376"/>
    </location>
</feature>
<comment type="caution">
    <text evidence="11">The sequence shown here is derived from an EMBL/GenBank/DDBJ whole genome shotgun (WGS) entry which is preliminary data.</text>
</comment>
<protein>
    <submittedName>
        <fullName evidence="11">Cytochrome-c peroxidase</fullName>
    </submittedName>
</protein>
<evidence type="ECO:0000256" key="1">
    <source>
        <dbReference type="ARBA" id="ARBA00004418"/>
    </source>
</evidence>
<dbReference type="GO" id="GO:0004130">
    <property type="term" value="F:cytochrome-c peroxidase activity"/>
    <property type="evidence" value="ECO:0007669"/>
    <property type="project" value="TreeGrafter"/>
</dbReference>
<dbReference type="Pfam" id="PF03150">
    <property type="entry name" value="CCP_MauG"/>
    <property type="match status" value="1"/>
</dbReference>
<evidence type="ECO:0000313" key="12">
    <source>
        <dbReference type="Proteomes" id="UP000253383"/>
    </source>
</evidence>
<keyword evidence="2 8" id="KW-0349">Heme</keyword>
<keyword evidence="5" id="KW-0574">Periplasm</keyword>
<dbReference type="InterPro" id="IPR036909">
    <property type="entry name" value="Cyt_c-like_dom_sf"/>
</dbReference>
<feature type="binding site" description="covalent" evidence="8">
    <location>
        <position position="85"/>
    </location>
    <ligand>
        <name>heme c</name>
        <dbReference type="ChEBI" id="CHEBI:61717"/>
        <label>1</label>
    </ligand>
</feature>
<dbReference type="PIRSF" id="PIRSF000294">
    <property type="entry name" value="Cytochrome-c_peroxidase"/>
    <property type="match status" value="1"/>
</dbReference>
<evidence type="ECO:0000256" key="5">
    <source>
        <dbReference type="ARBA" id="ARBA00022764"/>
    </source>
</evidence>
<dbReference type="Proteomes" id="UP000253383">
    <property type="component" value="Unassembled WGS sequence"/>
</dbReference>
<feature type="binding site" description="axial binding residue" evidence="9">
    <location>
        <position position="269"/>
    </location>
    <ligand>
        <name>heme c</name>
        <dbReference type="ChEBI" id="CHEBI:61717"/>
        <label>2</label>
    </ligand>
    <ligandPart>
        <name>Fe</name>
        <dbReference type="ChEBI" id="CHEBI:18248"/>
    </ligandPart>
</feature>
<evidence type="ECO:0000259" key="10">
    <source>
        <dbReference type="PROSITE" id="PS51007"/>
    </source>
</evidence>
<gene>
    <name evidence="11" type="ORF">DUE52_06070</name>
</gene>
<dbReference type="OrthoDB" id="9805202at2"/>
<dbReference type="SUPFAM" id="SSF46626">
    <property type="entry name" value="Cytochrome c"/>
    <property type="match status" value="2"/>
</dbReference>
<keyword evidence="11" id="KW-0575">Peroxidase</keyword>